<dbReference type="STRING" id="679926.Mpet_1507"/>
<dbReference type="eggNOG" id="arCOG02102">
    <property type="taxonomic scope" value="Archaea"/>
</dbReference>
<dbReference type="RefSeq" id="WP_013329441.1">
    <property type="nucleotide sequence ID" value="NC_014507.1"/>
</dbReference>
<dbReference type="InterPro" id="IPR008988">
    <property type="entry name" value="Transcriptional_repressor_C"/>
</dbReference>
<protein>
    <submittedName>
        <fullName evidence="3">FeoA family protein</fullName>
    </submittedName>
</protein>
<dbReference type="GeneID" id="9743977"/>
<dbReference type="GO" id="GO:0046914">
    <property type="term" value="F:transition metal ion binding"/>
    <property type="evidence" value="ECO:0007669"/>
    <property type="project" value="InterPro"/>
</dbReference>
<dbReference type="Pfam" id="PF04023">
    <property type="entry name" value="FeoA"/>
    <property type="match status" value="1"/>
</dbReference>
<dbReference type="EMBL" id="CP002117">
    <property type="protein sequence ID" value="ADN36264.1"/>
    <property type="molecule type" value="Genomic_DNA"/>
</dbReference>
<evidence type="ECO:0000259" key="2">
    <source>
        <dbReference type="SMART" id="SM00899"/>
    </source>
</evidence>
<evidence type="ECO:0000256" key="1">
    <source>
        <dbReference type="ARBA" id="ARBA00023004"/>
    </source>
</evidence>
<gene>
    <name evidence="3" type="ordered locus">Mpet_1507</name>
</gene>
<dbReference type="AlphaFoldDB" id="E1RG29"/>
<dbReference type="KEGG" id="mpi:Mpet_1507"/>
<evidence type="ECO:0000313" key="4">
    <source>
        <dbReference type="Proteomes" id="UP000006565"/>
    </source>
</evidence>
<dbReference type="SMART" id="SM00899">
    <property type="entry name" value="FeoA"/>
    <property type="match status" value="1"/>
</dbReference>
<dbReference type="SUPFAM" id="SSF50037">
    <property type="entry name" value="C-terminal domain of transcriptional repressors"/>
    <property type="match status" value="1"/>
</dbReference>
<keyword evidence="1" id="KW-0408">Iron</keyword>
<feature type="domain" description="Ferrous iron transporter FeoA-like" evidence="2">
    <location>
        <begin position="3"/>
        <end position="72"/>
    </location>
</feature>
<proteinExistence type="predicted"/>
<sequence length="80" mass="8956">MLKKFIELKYGEEGIITDITGFAAELNDIGIYKGKTIRMLSVLPIRKNVIVAIMGQRIILSPEMASDILVEPAMETEFAR</sequence>
<keyword evidence="4" id="KW-1185">Reference proteome</keyword>
<dbReference type="HOGENOM" id="CLU_150646_10_0_2"/>
<name>E1RG29_METP4</name>
<dbReference type="Proteomes" id="UP000006565">
    <property type="component" value="Chromosome"/>
</dbReference>
<dbReference type="InterPro" id="IPR038157">
    <property type="entry name" value="FeoA_core_dom"/>
</dbReference>
<evidence type="ECO:0000313" key="3">
    <source>
        <dbReference type="EMBL" id="ADN36264.1"/>
    </source>
</evidence>
<reference evidence="3 4" key="1">
    <citation type="journal article" date="2010" name="Stand. Genomic Sci.">
        <title>Complete genome sequence of Methanoplanus petrolearius type strain (SEBR 4847).</title>
        <authorList>
            <person name="Brambilla E."/>
            <person name="Djao O.D."/>
            <person name="Daligault H."/>
            <person name="Lapidus A."/>
            <person name="Lucas S."/>
            <person name="Hammon N."/>
            <person name="Nolan M."/>
            <person name="Tice H."/>
            <person name="Cheng J.F."/>
            <person name="Han C."/>
            <person name="Tapia R."/>
            <person name="Goodwin L."/>
            <person name="Pitluck S."/>
            <person name="Liolios K."/>
            <person name="Ivanova N."/>
            <person name="Mavromatis K."/>
            <person name="Mikhailova N."/>
            <person name="Pati A."/>
            <person name="Chen A."/>
            <person name="Palaniappan K."/>
            <person name="Land M."/>
            <person name="Hauser L."/>
            <person name="Chang Y.J."/>
            <person name="Jeffries C.D."/>
            <person name="Rohde M."/>
            <person name="Spring S."/>
            <person name="Sikorski J."/>
            <person name="Goker M."/>
            <person name="Woyke T."/>
            <person name="Bristow J."/>
            <person name="Eisen J.A."/>
            <person name="Markowitz V."/>
            <person name="Hugenholtz P."/>
            <person name="Kyrpides N.C."/>
            <person name="Klenk H.P."/>
        </authorList>
    </citation>
    <scope>NUCLEOTIDE SEQUENCE [LARGE SCALE GENOMIC DNA]</scope>
    <source>
        <strain evidence="4">DSM 11571 / OCM 486 / SEBR 4847</strain>
    </source>
</reference>
<organism evidence="3 4">
    <name type="scientific">Methanolacinia petrolearia (strain DSM 11571 / OCM 486 / SEBR 4847)</name>
    <name type="common">Methanoplanus petrolearius</name>
    <dbReference type="NCBI Taxonomy" id="679926"/>
    <lineage>
        <taxon>Archaea</taxon>
        <taxon>Methanobacteriati</taxon>
        <taxon>Methanobacteriota</taxon>
        <taxon>Stenosarchaea group</taxon>
        <taxon>Methanomicrobia</taxon>
        <taxon>Methanomicrobiales</taxon>
        <taxon>Methanomicrobiaceae</taxon>
        <taxon>Methanolacinia</taxon>
    </lineage>
</organism>
<dbReference type="InterPro" id="IPR007167">
    <property type="entry name" value="Fe-transptr_FeoA-like"/>
</dbReference>
<dbReference type="Gene3D" id="2.30.30.90">
    <property type="match status" value="1"/>
</dbReference>
<accession>E1RG29</accession>